<keyword evidence="1" id="KW-0812">Transmembrane</keyword>
<keyword evidence="1" id="KW-1133">Transmembrane helix</keyword>
<dbReference type="EMBL" id="PRDW01000013">
    <property type="protein sequence ID" value="PPB82804.1"/>
    <property type="molecule type" value="Genomic_DNA"/>
</dbReference>
<reference evidence="2 3" key="1">
    <citation type="submission" date="2018-01" db="EMBL/GenBank/DDBJ databases">
        <title>Genomic Encyclopedia of Type Strains, Phase III (KMG-III): the genomes of soil and plant-associated and newly described type strains.</title>
        <authorList>
            <person name="Whitman W."/>
        </authorList>
    </citation>
    <scope>NUCLEOTIDE SEQUENCE [LARGE SCALE GENOMIC DNA]</scope>
    <source>
        <strain evidence="2 3">HKI456</strain>
    </source>
</reference>
<keyword evidence="1" id="KW-0472">Membrane</keyword>
<evidence type="ECO:0000313" key="2">
    <source>
        <dbReference type="EMBL" id="PPB82804.1"/>
    </source>
</evidence>
<sequence length="67" mass="7313">MGARGHRLSDNSLGRVNQVCQRLHFIGSLGVIGCVAMAVTASDWTWLPAAVMSGYGFAWMGHFFQKN</sequence>
<feature type="transmembrane region" description="Helical" evidence="1">
    <location>
        <begin position="21"/>
        <end position="40"/>
    </location>
</feature>
<name>A0A2P5K7X6_9BURK</name>
<comment type="caution">
    <text evidence="2">The sequence shown here is derived from an EMBL/GenBank/DDBJ whole genome shotgun (WGS) entry which is preliminary data.</text>
</comment>
<dbReference type="Pfam" id="PF06127">
    <property type="entry name" value="Mpo1-like"/>
    <property type="match status" value="1"/>
</dbReference>
<proteinExistence type="predicted"/>
<gene>
    <name evidence="2" type="ORF">B0O95_11377</name>
</gene>
<dbReference type="Proteomes" id="UP000243096">
    <property type="component" value="Unassembled WGS sequence"/>
</dbReference>
<evidence type="ECO:0000313" key="3">
    <source>
        <dbReference type="Proteomes" id="UP000243096"/>
    </source>
</evidence>
<dbReference type="AlphaFoldDB" id="A0A2P5K7X6"/>
<dbReference type="PROSITE" id="PS51257">
    <property type="entry name" value="PROKAR_LIPOPROTEIN"/>
    <property type="match status" value="1"/>
</dbReference>
<evidence type="ECO:0000256" key="1">
    <source>
        <dbReference type="SAM" id="Phobius"/>
    </source>
</evidence>
<accession>A0A2P5K7X6</accession>
<protein>
    <submittedName>
        <fullName evidence="2">Uncharacterized protein DUF962</fullName>
    </submittedName>
</protein>
<dbReference type="InterPro" id="IPR009305">
    <property type="entry name" value="Mpo1-like"/>
</dbReference>
<organism evidence="2 3">
    <name type="scientific">Mycetohabitans endofungorum</name>
    <dbReference type="NCBI Taxonomy" id="417203"/>
    <lineage>
        <taxon>Bacteria</taxon>
        <taxon>Pseudomonadati</taxon>
        <taxon>Pseudomonadota</taxon>
        <taxon>Betaproteobacteria</taxon>
        <taxon>Burkholderiales</taxon>
        <taxon>Burkholderiaceae</taxon>
        <taxon>Mycetohabitans</taxon>
    </lineage>
</organism>
<keyword evidence="3" id="KW-1185">Reference proteome</keyword>